<evidence type="ECO:0000259" key="17">
    <source>
        <dbReference type="PROSITE" id="PS50011"/>
    </source>
</evidence>
<dbReference type="PANTHER" id="PTHR27008:SF537">
    <property type="entry name" value="OS11G0173432 PROTEIN"/>
    <property type="match status" value="1"/>
</dbReference>
<dbReference type="FunFam" id="3.30.200.20:FF:000432">
    <property type="entry name" value="LRR receptor-like serine/threonine-protein kinase EFR"/>
    <property type="match status" value="1"/>
</dbReference>
<keyword evidence="10" id="KW-0418">Kinase</keyword>
<dbReference type="GO" id="GO:0005524">
    <property type="term" value="F:ATP binding"/>
    <property type="evidence" value="ECO:0007669"/>
    <property type="project" value="UniProtKB-UniRule"/>
</dbReference>
<reference evidence="18" key="2">
    <citation type="submission" date="2017-06" db="EMBL/GenBank/DDBJ databases">
        <title>WGS assembly of Brachypodium distachyon.</title>
        <authorList>
            <consortium name="The International Brachypodium Initiative"/>
            <person name="Lucas S."/>
            <person name="Harmon-Smith M."/>
            <person name="Lail K."/>
            <person name="Tice H."/>
            <person name="Grimwood J."/>
            <person name="Bruce D."/>
            <person name="Barry K."/>
            <person name="Shu S."/>
            <person name="Lindquist E."/>
            <person name="Wang M."/>
            <person name="Pitluck S."/>
            <person name="Vogel J.P."/>
            <person name="Garvin D.F."/>
            <person name="Mockler T.C."/>
            <person name="Schmutz J."/>
            <person name="Rokhsar D."/>
            <person name="Bevan M.W."/>
        </authorList>
    </citation>
    <scope>NUCLEOTIDE SEQUENCE</scope>
    <source>
        <strain evidence="18">Bd21</strain>
    </source>
</reference>
<evidence type="ECO:0000256" key="15">
    <source>
        <dbReference type="PROSITE-ProRule" id="PRU10141"/>
    </source>
</evidence>
<dbReference type="OrthoDB" id="676979at2759"/>
<dbReference type="Pfam" id="PF08263">
    <property type="entry name" value="LRRNT_2"/>
    <property type="match status" value="1"/>
</dbReference>
<comment type="subcellular location">
    <subcellularLocation>
        <location evidence="1">Cell membrane</location>
        <topology evidence="1">Single-pass membrane protein</topology>
    </subcellularLocation>
</comment>
<dbReference type="EnsemblPlants" id="PNT64102">
    <property type="protein sequence ID" value="PNT64102"/>
    <property type="gene ID" value="BRADI_4g24451v3"/>
</dbReference>
<evidence type="ECO:0000256" key="2">
    <source>
        <dbReference type="ARBA" id="ARBA00008684"/>
    </source>
</evidence>
<name>A0A2K2CPZ7_BRADI</name>
<dbReference type="InterPro" id="IPR008271">
    <property type="entry name" value="Ser/Thr_kinase_AS"/>
</dbReference>
<dbReference type="SUPFAM" id="SSF56112">
    <property type="entry name" value="Protein kinase-like (PK-like)"/>
    <property type="match status" value="1"/>
</dbReference>
<keyword evidence="20" id="KW-1185">Reference proteome</keyword>
<accession>A0A2K2CPZ7</accession>
<dbReference type="InterPro" id="IPR051809">
    <property type="entry name" value="Plant_receptor-like_S/T_kinase"/>
</dbReference>
<gene>
    <name evidence="18" type="ORF">BRADI_4g24451v3</name>
</gene>
<dbReference type="InterPro" id="IPR017441">
    <property type="entry name" value="Protein_kinase_ATP_BS"/>
</dbReference>
<dbReference type="InParanoid" id="A0A2K2CPZ7"/>
<dbReference type="PROSITE" id="PS00107">
    <property type="entry name" value="PROTEIN_KINASE_ATP"/>
    <property type="match status" value="1"/>
</dbReference>
<feature type="domain" description="Protein kinase" evidence="17">
    <location>
        <begin position="502"/>
        <end position="733"/>
    </location>
</feature>
<dbReference type="SUPFAM" id="SSF52058">
    <property type="entry name" value="L domain-like"/>
    <property type="match status" value="2"/>
</dbReference>
<dbReference type="Gene3D" id="3.30.200.20">
    <property type="entry name" value="Phosphorylase Kinase, domain 1"/>
    <property type="match status" value="1"/>
</dbReference>
<dbReference type="EMBL" id="CM000883">
    <property type="protein sequence ID" value="PNT64102.1"/>
    <property type="molecule type" value="Genomic_DNA"/>
</dbReference>
<evidence type="ECO:0000256" key="5">
    <source>
        <dbReference type="ARBA" id="ARBA00022679"/>
    </source>
</evidence>
<feature type="transmembrane region" description="Helical" evidence="16">
    <location>
        <begin position="444"/>
        <end position="468"/>
    </location>
</feature>
<reference evidence="19" key="3">
    <citation type="submission" date="2018-08" db="UniProtKB">
        <authorList>
            <consortium name="EnsemblPlants"/>
        </authorList>
    </citation>
    <scope>IDENTIFICATION</scope>
    <source>
        <strain evidence="19">cv. Bd21</strain>
    </source>
</reference>
<dbReference type="Gramene" id="PNT64102">
    <property type="protein sequence ID" value="PNT64102"/>
    <property type="gene ID" value="BRADI_4g24451v3"/>
</dbReference>
<dbReference type="InterPro" id="IPR011009">
    <property type="entry name" value="Kinase-like_dom_sf"/>
</dbReference>
<dbReference type="InterPro" id="IPR032675">
    <property type="entry name" value="LRR_dom_sf"/>
</dbReference>
<keyword evidence="12 16" id="KW-1133">Transmembrane helix</keyword>
<evidence type="ECO:0000256" key="6">
    <source>
        <dbReference type="ARBA" id="ARBA00022692"/>
    </source>
</evidence>
<evidence type="ECO:0000313" key="19">
    <source>
        <dbReference type="EnsemblPlants" id="PNT64102"/>
    </source>
</evidence>
<evidence type="ECO:0000256" key="14">
    <source>
        <dbReference type="ARBA" id="ARBA00023180"/>
    </source>
</evidence>
<dbReference type="PROSITE" id="PS00108">
    <property type="entry name" value="PROTEIN_KINASE_ST"/>
    <property type="match status" value="1"/>
</dbReference>
<dbReference type="GO" id="GO:0005886">
    <property type="term" value="C:plasma membrane"/>
    <property type="evidence" value="ECO:0007669"/>
    <property type="project" value="UniProtKB-SubCell"/>
</dbReference>
<evidence type="ECO:0000256" key="3">
    <source>
        <dbReference type="ARBA" id="ARBA00022475"/>
    </source>
</evidence>
<dbReference type="InterPro" id="IPR013210">
    <property type="entry name" value="LRR_N_plant-typ"/>
</dbReference>
<dbReference type="Gene3D" id="1.10.510.10">
    <property type="entry name" value="Transferase(Phosphotransferase) domain 1"/>
    <property type="match status" value="1"/>
</dbReference>
<dbReference type="Pfam" id="PF13855">
    <property type="entry name" value="LRR_8"/>
    <property type="match status" value="1"/>
</dbReference>
<evidence type="ECO:0000256" key="1">
    <source>
        <dbReference type="ARBA" id="ARBA00004162"/>
    </source>
</evidence>
<evidence type="ECO:0000256" key="7">
    <source>
        <dbReference type="ARBA" id="ARBA00022729"/>
    </source>
</evidence>
<keyword evidence="4" id="KW-0433">Leucine-rich repeat</keyword>
<evidence type="ECO:0000256" key="11">
    <source>
        <dbReference type="ARBA" id="ARBA00022840"/>
    </source>
</evidence>
<evidence type="ECO:0000256" key="9">
    <source>
        <dbReference type="ARBA" id="ARBA00022741"/>
    </source>
</evidence>
<dbReference type="GO" id="GO:0004672">
    <property type="term" value="F:protein kinase activity"/>
    <property type="evidence" value="ECO:0007669"/>
    <property type="project" value="InterPro"/>
</dbReference>
<dbReference type="AlphaFoldDB" id="A0A2K2CPZ7"/>
<keyword evidence="13 16" id="KW-0472">Membrane</keyword>
<evidence type="ECO:0000256" key="10">
    <source>
        <dbReference type="ARBA" id="ARBA00022777"/>
    </source>
</evidence>
<evidence type="ECO:0000256" key="8">
    <source>
        <dbReference type="ARBA" id="ARBA00022737"/>
    </source>
</evidence>
<keyword evidence="5" id="KW-0808">Transferase</keyword>
<dbReference type="PANTHER" id="PTHR27008">
    <property type="entry name" value="OS04G0122200 PROTEIN"/>
    <property type="match status" value="1"/>
</dbReference>
<dbReference type="Pfam" id="PF00069">
    <property type="entry name" value="Pkinase"/>
    <property type="match status" value="1"/>
</dbReference>
<proteinExistence type="inferred from homology"/>
<reference evidence="18 19" key="1">
    <citation type="journal article" date="2010" name="Nature">
        <title>Genome sequencing and analysis of the model grass Brachypodium distachyon.</title>
        <authorList>
            <consortium name="International Brachypodium Initiative"/>
        </authorList>
    </citation>
    <scope>NUCLEOTIDE SEQUENCE [LARGE SCALE GENOMIC DNA]</scope>
    <source>
        <strain evidence="18 19">Bd21</strain>
    </source>
</reference>
<keyword evidence="3" id="KW-1003">Cell membrane</keyword>
<dbReference type="InterPro" id="IPR001611">
    <property type="entry name" value="Leu-rich_rpt"/>
</dbReference>
<evidence type="ECO:0000256" key="4">
    <source>
        <dbReference type="ARBA" id="ARBA00022614"/>
    </source>
</evidence>
<comment type="similarity">
    <text evidence="2">Belongs to the protein kinase superfamily. Ser/Thr protein kinase family.</text>
</comment>
<evidence type="ECO:0000256" key="12">
    <source>
        <dbReference type="ARBA" id="ARBA00022989"/>
    </source>
</evidence>
<evidence type="ECO:0000313" key="20">
    <source>
        <dbReference type="Proteomes" id="UP000008810"/>
    </source>
</evidence>
<organism evidence="18">
    <name type="scientific">Brachypodium distachyon</name>
    <name type="common">Purple false brome</name>
    <name type="synonym">Trachynia distachya</name>
    <dbReference type="NCBI Taxonomy" id="15368"/>
    <lineage>
        <taxon>Eukaryota</taxon>
        <taxon>Viridiplantae</taxon>
        <taxon>Streptophyta</taxon>
        <taxon>Embryophyta</taxon>
        <taxon>Tracheophyta</taxon>
        <taxon>Spermatophyta</taxon>
        <taxon>Magnoliopsida</taxon>
        <taxon>Liliopsida</taxon>
        <taxon>Poales</taxon>
        <taxon>Poaceae</taxon>
        <taxon>BOP clade</taxon>
        <taxon>Pooideae</taxon>
        <taxon>Stipodae</taxon>
        <taxon>Brachypodieae</taxon>
        <taxon>Brachypodium</taxon>
    </lineage>
</organism>
<keyword evidence="9 15" id="KW-0547">Nucleotide-binding</keyword>
<sequence>MLSLLEFKNAISADPQQALMSWNESTHICNWEGVRCRMKNPHRVTTLDLEHQASPIPPSLGRLRRLRYLFLSNNTLQGRIPSFSNCSSLKVLLLNGNHLAREIPIGWPSKLEDMNLSANNLTGILPASLANLTMLNDFRCLFNNIEGVIPNEFAKFSGRFPQAMLNLSTLVDLSLTQNSFTGEVSSDIGNYLPKLQRLFLANSIGKLSKLYWLNLELNKLEAHENQDWEFMHSLASCSHLRVFSLNGNVFKGHVPSSLGNLSVKLETLNLGANKLSWSFPSGIENFLNLIHLTLGINQLTGVVPGWIGSLKKLQSIDLSDNNFTGFIPTSLSNLSLLGNLYLSYNNSDGPIPPSLENLQMLQAFYASNNNLHGRIPKEIFIIQTIIAIDLSFNSLDRGEVPTNGIFKNVTAMWLGENQGLCGGILELHLQACSIMHSDSTKHKLFVVLKVVIPMVFMVSLAMVILILLSRGKKKTKSMFLPSFHREFPKVSFLDIVRATEGFSPSNIIGRGRYGSVYEGKLFQDGNFVAIKVFNMETRGSTKSFITECNALRGARHRNLVSILTACSSIDSSGNDVKALVYKLMPRGDLHRVLYSTQVYKESSGLIHMTVPQRLSIVVDVADALEYLHHNNQGTIVHCDMKPKNILLDENMTAHVGDFGLARFKVDSAVSPSDDLYSTSSVAINGTIGYIAPGMSNTGIKLLLACEIQSVQQVVMFRLLAMSIASELLYLKYS</sequence>
<keyword evidence="7" id="KW-0732">Signal</keyword>
<protein>
    <recommendedName>
        <fullName evidence="17">Protein kinase domain-containing protein</fullName>
    </recommendedName>
</protein>
<keyword evidence="6 16" id="KW-0812">Transmembrane</keyword>
<dbReference type="Gene3D" id="3.80.10.10">
    <property type="entry name" value="Ribonuclease Inhibitor"/>
    <property type="match status" value="4"/>
</dbReference>
<evidence type="ECO:0000313" key="18">
    <source>
        <dbReference type="EMBL" id="PNT64102.1"/>
    </source>
</evidence>
<keyword evidence="8" id="KW-0677">Repeat</keyword>
<keyword evidence="11 15" id="KW-0067">ATP-binding</keyword>
<dbReference type="InterPro" id="IPR000719">
    <property type="entry name" value="Prot_kinase_dom"/>
</dbReference>
<dbReference type="Proteomes" id="UP000008810">
    <property type="component" value="Chromosome 4"/>
</dbReference>
<dbReference type="PROSITE" id="PS50011">
    <property type="entry name" value="PROTEIN_KINASE_DOM"/>
    <property type="match status" value="1"/>
</dbReference>
<dbReference type="SMART" id="SM00220">
    <property type="entry name" value="S_TKc"/>
    <property type="match status" value="1"/>
</dbReference>
<keyword evidence="14" id="KW-0325">Glycoprotein</keyword>
<evidence type="ECO:0000256" key="13">
    <source>
        <dbReference type="ARBA" id="ARBA00023136"/>
    </source>
</evidence>
<feature type="binding site" evidence="15">
    <location>
        <position position="531"/>
    </location>
    <ligand>
        <name>ATP</name>
        <dbReference type="ChEBI" id="CHEBI:30616"/>
    </ligand>
</feature>
<evidence type="ECO:0000256" key="16">
    <source>
        <dbReference type="SAM" id="Phobius"/>
    </source>
</evidence>
<dbReference type="Pfam" id="PF00560">
    <property type="entry name" value="LRR_1"/>
    <property type="match status" value="3"/>
</dbReference>
<dbReference type="FunFam" id="3.80.10.10:FF:000041">
    <property type="entry name" value="LRR receptor-like serine/threonine-protein kinase ERECTA"/>
    <property type="match status" value="1"/>
</dbReference>